<dbReference type="OrthoDB" id="785861at2759"/>
<name>A0A5A7TVU1_CUCMM</name>
<dbReference type="PANTHER" id="PTHR33448:SF10">
    <property type="entry name" value="PROTAMINE P1 FAMILY PROTEIN"/>
    <property type="match status" value="1"/>
</dbReference>
<proteinExistence type="predicted"/>
<feature type="compositionally biased region" description="Acidic residues" evidence="1">
    <location>
        <begin position="125"/>
        <end position="137"/>
    </location>
</feature>
<evidence type="ECO:0000313" key="3">
    <source>
        <dbReference type="Proteomes" id="UP000321393"/>
    </source>
</evidence>
<feature type="compositionally biased region" description="Polar residues" evidence="1">
    <location>
        <begin position="163"/>
        <end position="187"/>
    </location>
</feature>
<dbReference type="EMBL" id="SSTE01013279">
    <property type="protein sequence ID" value="KAA0047280.1"/>
    <property type="molecule type" value="Genomic_DNA"/>
</dbReference>
<gene>
    <name evidence="2" type="ORF">E6C27_scaffold908G00730</name>
</gene>
<protein>
    <submittedName>
        <fullName evidence="2">Uncharacterized protein</fullName>
    </submittedName>
</protein>
<dbReference type="PANTHER" id="PTHR33448">
    <property type="entry name" value="CHLOROPLAST PROTEIN HCF243-RELATED"/>
    <property type="match status" value="1"/>
</dbReference>
<sequence length="292" mass="33142">MKQLSKSISSPSRTDLFPPPLMSFLRADAGNRSKSSRSRSSPIFIRKKNVAIETEEPSSPKVTCMGQVRTNKRSSNKTPAVRCRWIRSVLSFNRRHCRTFWNRSAMLFRGKREIRRISESRVGNEAEDSEKDEEDDDGRDRDAVYASSSVPSPPKNALILTRCRSTPNRSSFNDNRYRSSSITSDGSTVEEEEKTERGFGNNTASKIELRNSERLLKKLESSKGDGDCKSVNGNRNLILTRCKSEPARIAEKLYGELNLQEEERLNLAGAEMEILDEAAKWKNSESQLSFNY</sequence>
<accession>A0A5A7TVU1</accession>
<comment type="caution">
    <text evidence="2">The sequence shown here is derived from an EMBL/GenBank/DDBJ whole genome shotgun (WGS) entry which is preliminary data.</text>
</comment>
<reference evidence="2 3" key="1">
    <citation type="submission" date="2019-08" db="EMBL/GenBank/DDBJ databases">
        <title>Draft genome sequences of two oriental melons (Cucumis melo L. var makuwa).</title>
        <authorList>
            <person name="Kwon S.-Y."/>
        </authorList>
    </citation>
    <scope>NUCLEOTIDE SEQUENCE [LARGE SCALE GENOMIC DNA]</scope>
    <source>
        <strain evidence="3">cv. SW 3</strain>
        <tissue evidence="2">Leaf</tissue>
    </source>
</reference>
<organism evidence="2 3">
    <name type="scientific">Cucumis melo var. makuwa</name>
    <name type="common">Oriental melon</name>
    <dbReference type="NCBI Taxonomy" id="1194695"/>
    <lineage>
        <taxon>Eukaryota</taxon>
        <taxon>Viridiplantae</taxon>
        <taxon>Streptophyta</taxon>
        <taxon>Embryophyta</taxon>
        <taxon>Tracheophyta</taxon>
        <taxon>Spermatophyta</taxon>
        <taxon>Magnoliopsida</taxon>
        <taxon>eudicotyledons</taxon>
        <taxon>Gunneridae</taxon>
        <taxon>Pentapetalae</taxon>
        <taxon>rosids</taxon>
        <taxon>fabids</taxon>
        <taxon>Cucurbitales</taxon>
        <taxon>Cucurbitaceae</taxon>
        <taxon>Benincaseae</taxon>
        <taxon>Cucumis</taxon>
    </lineage>
</organism>
<feature type="region of interest" description="Disordered" evidence="1">
    <location>
        <begin position="119"/>
        <end position="206"/>
    </location>
</feature>
<evidence type="ECO:0000313" key="2">
    <source>
        <dbReference type="EMBL" id="KAA0047280.1"/>
    </source>
</evidence>
<dbReference type="AlphaFoldDB" id="A0A5A7TVU1"/>
<evidence type="ECO:0000256" key="1">
    <source>
        <dbReference type="SAM" id="MobiDB-lite"/>
    </source>
</evidence>
<dbReference type="STRING" id="1194695.A0A5A7TVU1"/>
<dbReference type="Proteomes" id="UP000321393">
    <property type="component" value="Unassembled WGS sequence"/>
</dbReference>